<dbReference type="GO" id="GO:0046983">
    <property type="term" value="F:protein dimerization activity"/>
    <property type="evidence" value="ECO:0007669"/>
    <property type="project" value="InterPro"/>
</dbReference>
<evidence type="ECO:0000256" key="1">
    <source>
        <dbReference type="SAM" id="MobiDB-lite"/>
    </source>
</evidence>
<dbReference type="Pfam" id="PF00010">
    <property type="entry name" value="HLH"/>
    <property type="match status" value="1"/>
</dbReference>
<dbReference type="InterPro" id="IPR036638">
    <property type="entry name" value="HLH_DNA-bd_sf"/>
</dbReference>
<feature type="region of interest" description="Disordered" evidence="1">
    <location>
        <begin position="1"/>
        <end position="26"/>
    </location>
</feature>
<accession>A0A5N6YHU7</accession>
<evidence type="ECO:0000259" key="2">
    <source>
        <dbReference type="PROSITE" id="PS50888"/>
    </source>
</evidence>
<sequence>MSHVLASGYPIPAGSKHTSVSYPRNRQQKLVEIRPKEAGSVDILAVPNSAKCRKRQHADAQKCQRDRMKVALDQMARIMKMGGVGDEGTNGTKAKLLETAVEYIQYLQGQVEELRDVPDANIRCREDAVFDSLSVESNEANGKAVLEHQMLARGYRRASMAGESDTPVLPSTNFGDVSRSKTVVNGFILAIKIRSWPGDCNCANGNREIAHMGRVCTVPSIGSEISVIAGWFACRRVIEAYMDLEDDTGKQAWEYCQW</sequence>
<proteinExistence type="predicted"/>
<feature type="compositionally biased region" description="Polar residues" evidence="1">
    <location>
        <begin position="16"/>
        <end position="25"/>
    </location>
</feature>
<dbReference type="EMBL" id="ML737122">
    <property type="protein sequence ID" value="KAE8344838.1"/>
    <property type="molecule type" value="Genomic_DNA"/>
</dbReference>
<dbReference type="InterPro" id="IPR011598">
    <property type="entry name" value="bHLH_dom"/>
</dbReference>
<dbReference type="PROSITE" id="PS50888">
    <property type="entry name" value="BHLH"/>
    <property type="match status" value="1"/>
</dbReference>
<dbReference type="Gene3D" id="4.10.280.10">
    <property type="entry name" value="Helix-loop-helix DNA-binding domain"/>
    <property type="match status" value="1"/>
</dbReference>
<gene>
    <name evidence="3" type="ORF">BDV24DRAFT_160141</name>
</gene>
<organism evidence="3">
    <name type="scientific">Aspergillus arachidicola</name>
    <dbReference type="NCBI Taxonomy" id="656916"/>
    <lineage>
        <taxon>Eukaryota</taxon>
        <taxon>Fungi</taxon>
        <taxon>Dikarya</taxon>
        <taxon>Ascomycota</taxon>
        <taxon>Pezizomycotina</taxon>
        <taxon>Eurotiomycetes</taxon>
        <taxon>Eurotiomycetidae</taxon>
        <taxon>Eurotiales</taxon>
        <taxon>Aspergillaceae</taxon>
        <taxon>Aspergillus</taxon>
        <taxon>Aspergillus subgen. Circumdati</taxon>
    </lineage>
</organism>
<feature type="domain" description="BHLH" evidence="2">
    <location>
        <begin position="52"/>
        <end position="107"/>
    </location>
</feature>
<evidence type="ECO:0000313" key="3">
    <source>
        <dbReference type="EMBL" id="KAE8344838.1"/>
    </source>
</evidence>
<protein>
    <recommendedName>
        <fullName evidence="2">BHLH domain-containing protein</fullName>
    </recommendedName>
</protein>
<dbReference type="OrthoDB" id="4289261at2759"/>
<reference evidence="3" key="1">
    <citation type="submission" date="2019-04" db="EMBL/GenBank/DDBJ databases">
        <title>Friends and foes A comparative genomics study of 23 Aspergillus species from section Flavi.</title>
        <authorList>
            <consortium name="DOE Joint Genome Institute"/>
            <person name="Kjaerbolling I."/>
            <person name="Vesth T."/>
            <person name="Frisvad J.C."/>
            <person name="Nybo J.L."/>
            <person name="Theobald S."/>
            <person name="Kildgaard S."/>
            <person name="Isbrandt T."/>
            <person name="Kuo A."/>
            <person name="Sato A."/>
            <person name="Lyhne E.K."/>
            <person name="Kogle M.E."/>
            <person name="Wiebenga A."/>
            <person name="Kun R.S."/>
            <person name="Lubbers R.J."/>
            <person name="Makela M.R."/>
            <person name="Barry K."/>
            <person name="Chovatia M."/>
            <person name="Clum A."/>
            <person name="Daum C."/>
            <person name="Haridas S."/>
            <person name="He G."/>
            <person name="LaButti K."/>
            <person name="Lipzen A."/>
            <person name="Mondo S."/>
            <person name="Riley R."/>
            <person name="Salamov A."/>
            <person name="Simmons B.A."/>
            <person name="Magnuson J.K."/>
            <person name="Henrissat B."/>
            <person name="Mortensen U.H."/>
            <person name="Larsen T.O."/>
            <person name="Devries R.P."/>
            <person name="Grigoriev I.V."/>
            <person name="Machida M."/>
            <person name="Baker S.E."/>
            <person name="Andersen M.R."/>
        </authorList>
    </citation>
    <scope>NUCLEOTIDE SEQUENCE</scope>
    <source>
        <strain evidence="3">CBS 117612</strain>
    </source>
</reference>
<dbReference type="SUPFAM" id="SSF47459">
    <property type="entry name" value="HLH, helix-loop-helix DNA-binding domain"/>
    <property type="match status" value="1"/>
</dbReference>
<dbReference type="Proteomes" id="UP000325558">
    <property type="component" value="Unassembled WGS sequence"/>
</dbReference>
<dbReference type="AlphaFoldDB" id="A0A5N6YHU7"/>
<name>A0A5N6YHU7_9EURO</name>